<evidence type="ECO:0000313" key="1">
    <source>
        <dbReference type="EMBL" id="QLL77691.1"/>
    </source>
</evidence>
<dbReference type="RefSeq" id="WP_180849493.1">
    <property type="nucleotide sequence ID" value="NZ_CANCVW010000002.1"/>
</dbReference>
<sequence length="97" mass="11044">MRTRTKIALTFIGGVSAWGYLEWRHFKQQRSTDLGFDQVKNDLQHAAFVWEQISGKTNRLLATVVTAQADLLPLKDKIAAYTAAIEKWNTALETKLH</sequence>
<dbReference type="Proteomes" id="UP000510886">
    <property type="component" value="Chromosome"/>
</dbReference>
<reference evidence="1 2" key="1">
    <citation type="submission" date="2020-01" db="EMBL/GenBank/DDBJ databases">
        <title>Complete and circular genome sequences of six lactobacillus isolates from horses.</title>
        <authorList>
            <person name="Hassan H.M."/>
        </authorList>
    </citation>
    <scope>NUCLEOTIDE SEQUENCE [LARGE SCALE GENOMIC DNA]</scope>
    <source>
        <strain evidence="1 2">1A</strain>
    </source>
</reference>
<dbReference type="EMBL" id="CP047418">
    <property type="protein sequence ID" value="QLL77691.1"/>
    <property type="molecule type" value="Genomic_DNA"/>
</dbReference>
<proteinExistence type="predicted"/>
<gene>
    <name evidence="1" type="ORF">GTO87_03220</name>
</gene>
<organism evidence="1 2">
    <name type="scientific">Ligilactobacillus saerimneri</name>
    <dbReference type="NCBI Taxonomy" id="228229"/>
    <lineage>
        <taxon>Bacteria</taxon>
        <taxon>Bacillati</taxon>
        <taxon>Bacillota</taxon>
        <taxon>Bacilli</taxon>
        <taxon>Lactobacillales</taxon>
        <taxon>Lactobacillaceae</taxon>
        <taxon>Ligilactobacillus</taxon>
    </lineage>
</organism>
<name>A0A7H9EJA1_9LACO</name>
<dbReference type="AlphaFoldDB" id="A0A7H9EJA1"/>
<accession>A0A7H9EJA1</accession>
<protein>
    <submittedName>
        <fullName evidence="1">Uncharacterized protein</fullName>
    </submittedName>
</protein>
<evidence type="ECO:0000313" key="2">
    <source>
        <dbReference type="Proteomes" id="UP000510886"/>
    </source>
</evidence>
<dbReference type="KEGG" id="lsw:GTO87_03220"/>